<reference evidence="2" key="1">
    <citation type="submission" date="2020-11" db="EMBL/GenBank/DDBJ databases">
        <authorList>
            <person name="Tran Van P."/>
        </authorList>
    </citation>
    <scope>NUCLEOTIDE SEQUENCE</scope>
</reference>
<dbReference type="AlphaFoldDB" id="A0A7R8VPE9"/>
<dbReference type="InterPro" id="IPR014893">
    <property type="entry name" value="Ku_PK_bind"/>
</dbReference>
<organism evidence="2">
    <name type="scientific">Timema douglasi</name>
    <name type="common">Walking stick</name>
    <dbReference type="NCBI Taxonomy" id="61478"/>
    <lineage>
        <taxon>Eukaryota</taxon>
        <taxon>Metazoa</taxon>
        <taxon>Ecdysozoa</taxon>
        <taxon>Arthropoda</taxon>
        <taxon>Hexapoda</taxon>
        <taxon>Insecta</taxon>
        <taxon>Pterygota</taxon>
        <taxon>Neoptera</taxon>
        <taxon>Polyneoptera</taxon>
        <taxon>Phasmatodea</taxon>
        <taxon>Timematodea</taxon>
        <taxon>Timematoidea</taxon>
        <taxon>Timematidae</taxon>
        <taxon>Timema</taxon>
    </lineage>
</organism>
<dbReference type="Gene3D" id="1.25.40.240">
    <property type="entry name" value="Ku, C-terminal domain"/>
    <property type="match status" value="1"/>
</dbReference>
<sequence>MLQQAGDRKFDLIEEDNEVKHTSLEGMFSKDVIEVGTITPEQDFLTLLKKGEPFSTGAVNSQSMKRYTVEQHMFILCTYWKTLSIKMQDAIMKLVMHSFGTDEFIKAVAALKLLREKCKELLPNPFNQWLSNLKENLIERDKVGFWDMILKDNIGLISVVENPGSTVTEEDAEIFLRNSLVKVTDSGQDLMDAENLKRLAYTGPFYSSHCRWAALSMVAVSSGRGLILGSELAVVRGLLMWPYVLLLVRTQPGRGCGSVLSFSVTTGELKGKRSKWSIQKMNFWVKWPVLINGREVDEGGKEERDVSGEEEPDNLGKGDVVVVEENDLIVRPQTMELGQVYTNFEKTLQLSRLEEQQTLHLAMRHIVRTGHERGMSIAFPTPVALDRIQLKAKELPTDLKSLREKVEKVFADWNRLRRELVLPELIEGGNVNEKAKELTRAIHRAMRVAIPVIRGGRSTINRFWSDRLGRLRGVARKARRWYQAEVEPMRKEVLLVTYRIRKEENESALAKREGWERYVQEELRNNAWGYRFRWQPG</sequence>
<feature type="domain" description="Ku C-terminal" evidence="1">
    <location>
        <begin position="85"/>
        <end position="176"/>
    </location>
</feature>
<evidence type="ECO:0000259" key="1">
    <source>
        <dbReference type="Pfam" id="PF08785"/>
    </source>
</evidence>
<gene>
    <name evidence="2" type="ORF">TDIB3V08_LOCUS8474</name>
</gene>
<evidence type="ECO:0000313" key="2">
    <source>
        <dbReference type="EMBL" id="CAD7202289.1"/>
    </source>
</evidence>
<dbReference type="SUPFAM" id="SSF101420">
    <property type="entry name" value="C-terminal domain of Ku80"/>
    <property type="match status" value="1"/>
</dbReference>
<name>A0A7R8VPE9_TIMDO</name>
<protein>
    <recommendedName>
        <fullName evidence="1">Ku C-terminal domain-containing protein</fullName>
    </recommendedName>
</protein>
<accession>A0A7R8VPE9</accession>
<dbReference type="EMBL" id="OA569191">
    <property type="protein sequence ID" value="CAD7202289.1"/>
    <property type="molecule type" value="Genomic_DNA"/>
</dbReference>
<dbReference type="InterPro" id="IPR036494">
    <property type="entry name" value="Ku_C_sf"/>
</dbReference>
<proteinExistence type="predicted"/>
<dbReference type="Pfam" id="PF08785">
    <property type="entry name" value="Ku_PK_bind"/>
    <property type="match status" value="1"/>
</dbReference>